<dbReference type="EMBL" id="SCFB01000002">
    <property type="protein sequence ID" value="RZI46867.1"/>
    <property type="molecule type" value="Genomic_DNA"/>
</dbReference>
<evidence type="ECO:0000256" key="4">
    <source>
        <dbReference type="HAMAP-Rule" id="MF_01363"/>
    </source>
</evidence>
<dbReference type="Pfam" id="PF00829">
    <property type="entry name" value="Ribosomal_L21p"/>
    <property type="match status" value="1"/>
</dbReference>
<dbReference type="Proteomes" id="UP000293550">
    <property type="component" value="Unassembled WGS sequence"/>
</dbReference>
<sequence>MFAIIKTGGKQYRVTQDKVIRVEKLEALAGDSISLDHVLMVNDGTNTKIGVPVVAGARVEATVVEQMRDKKIIVFKKKRRQNYRRKKGHRQHLTVLKINKIIVG</sequence>
<dbReference type="HAMAP" id="MF_01363">
    <property type="entry name" value="Ribosomal_bL21"/>
    <property type="match status" value="1"/>
</dbReference>
<dbReference type="InterPro" id="IPR036164">
    <property type="entry name" value="bL21-like_sf"/>
</dbReference>
<dbReference type="InterPro" id="IPR028909">
    <property type="entry name" value="bL21-like"/>
</dbReference>
<accession>A0A4V2E004</accession>
<keyword evidence="7" id="KW-1185">Reference proteome</keyword>
<dbReference type="GO" id="GO:0003735">
    <property type="term" value="F:structural constituent of ribosome"/>
    <property type="evidence" value="ECO:0007669"/>
    <property type="project" value="InterPro"/>
</dbReference>
<dbReference type="InterPro" id="IPR001787">
    <property type="entry name" value="Ribosomal_bL21"/>
</dbReference>
<comment type="subunit">
    <text evidence="4">Part of the 50S ribosomal subunit. Contacts protein L20.</text>
</comment>
<dbReference type="NCBIfam" id="TIGR00061">
    <property type="entry name" value="L21"/>
    <property type="match status" value="1"/>
</dbReference>
<evidence type="ECO:0000256" key="1">
    <source>
        <dbReference type="ARBA" id="ARBA00008563"/>
    </source>
</evidence>
<dbReference type="GO" id="GO:0005840">
    <property type="term" value="C:ribosome"/>
    <property type="evidence" value="ECO:0007669"/>
    <property type="project" value="UniProtKB-KW"/>
</dbReference>
<comment type="caution">
    <text evidence="6">The sequence shown here is derived from an EMBL/GenBank/DDBJ whole genome shotgun (WGS) entry which is preliminary data.</text>
</comment>
<keyword evidence="4 5" id="KW-0694">RNA-binding</keyword>
<dbReference type="OrthoDB" id="9813334at2"/>
<keyword evidence="3 4" id="KW-0687">Ribonucleoprotein</keyword>
<keyword evidence="2 4" id="KW-0689">Ribosomal protein</keyword>
<evidence type="ECO:0000256" key="3">
    <source>
        <dbReference type="ARBA" id="ARBA00023274"/>
    </source>
</evidence>
<evidence type="ECO:0000313" key="7">
    <source>
        <dbReference type="Proteomes" id="UP000293550"/>
    </source>
</evidence>
<dbReference type="GO" id="GO:0019843">
    <property type="term" value="F:rRNA binding"/>
    <property type="evidence" value="ECO:0007669"/>
    <property type="project" value="UniProtKB-UniRule"/>
</dbReference>
<name>A0A4V2E004_9PROT</name>
<dbReference type="PANTHER" id="PTHR21349:SF0">
    <property type="entry name" value="LARGE RIBOSOMAL SUBUNIT PROTEIN BL21M"/>
    <property type="match status" value="1"/>
</dbReference>
<dbReference type="GO" id="GO:0005737">
    <property type="term" value="C:cytoplasm"/>
    <property type="evidence" value="ECO:0007669"/>
    <property type="project" value="UniProtKB-ARBA"/>
</dbReference>
<dbReference type="GO" id="GO:0006412">
    <property type="term" value="P:translation"/>
    <property type="evidence" value="ECO:0007669"/>
    <property type="project" value="UniProtKB-UniRule"/>
</dbReference>
<evidence type="ECO:0000256" key="2">
    <source>
        <dbReference type="ARBA" id="ARBA00022980"/>
    </source>
</evidence>
<dbReference type="PANTHER" id="PTHR21349">
    <property type="entry name" value="50S RIBOSOMAL PROTEIN L21"/>
    <property type="match status" value="1"/>
</dbReference>
<organism evidence="6 7">
    <name type="scientific">Candidatus Finniella inopinata</name>
    <dbReference type="NCBI Taxonomy" id="1696036"/>
    <lineage>
        <taxon>Bacteria</taxon>
        <taxon>Pseudomonadati</taxon>
        <taxon>Pseudomonadota</taxon>
        <taxon>Alphaproteobacteria</taxon>
        <taxon>Holosporales</taxon>
        <taxon>Candidatus Paracaedibacteraceae</taxon>
        <taxon>Candidatus Finniella</taxon>
    </lineage>
</organism>
<protein>
    <recommendedName>
        <fullName evidence="4">Large ribosomal subunit protein bL21</fullName>
    </recommendedName>
</protein>
<dbReference type="GO" id="GO:1990904">
    <property type="term" value="C:ribonucleoprotein complex"/>
    <property type="evidence" value="ECO:0007669"/>
    <property type="project" value="UniProtKB-KW"/>
</dbReference>
<dbReference type="AlphaFoldDB" id="A0A4V2E004"/>
<comment type="similarity">
    <text evidence="1 4 5">Belongs to the bacterial ribosomal protein bL21 family.</text>
</comment>
<comment type="function">
    <text evidence="4 5">This protein binds to 23S rRNA in the presence of protein L20.</text>
</comment>
<dbReference type="RefSeq" id="WP_130153338.1">
    <property type="nucleotide sequence ID" value="NZ_SCFB01000002.1"/>
</dbReference>
<proteinExistence type="inferred from homology"/>
<gene>
    <name evidence="4 6" type="primary">rplU</name>
    <name evidence="6" type="ORF">EQU50_01185</name>
</gene>
<evidence type="ECO:0000313" key="6">
    <source>
        <dbReference type="EMBL" id="RZI46867.1"/>
    </source>
</evidence>
<reference evidence="6 7" key="1">
    <citation type="submission" date="2018-10" db="EMBL/GenBank/DDBJ databases">
        <title>An updated phylogeny of the Alphaproteobacteria reveals that the parasitic Rickettsiales and Holosporales have independent origins.</title>
        <authorList>
            <person name="Munoz-Gomez S.A."/>
            <person name="Hess S."/>
            <person name="Burger G."/>
            <person name="Lang B.F."/>
            <person name="Susko E."/>
            <person name="Slamovits C.H."/>
            <person name="Roger A.J."/>
        </authorList>
    </citation>
    <scope>NUCLEOTIDE SEQUENCE [LARGE SCALE GENOMIC DNA]</scope>
    <source>
        <strain evidence="6">HOLO01</strain>
    </source>
</reference>
<dbReference type="SUPFAM" id="SSF141091">
    <property type="entry name" value="L21p-like"/>
    <property type="match status" value="1"/>
</dbReference>
<evidence type="ECO:0000256" key="5">
    <source>
        <dbReference type="RuleBase" id="RU000562"/>
    </source>
</evidence>
<keyword evidence="4 5" id="KW-0699">rRNA-binding</keyword>